<evidence type="ECO:0000256" key="2">
    <source>
        <dbReference type="ARBA" id="ARBA00023027"/>
    </source>
</evidence>
<evidence type="ECO:0000313" key="6">
    <source>
        <dbReference type="Proteomes" id="UP000004367"/>
    </source>
</evidence>
<dbReference type="RefSeq" id="WP_009482713.1">
    <property type="nucleotide sequence ID" value="NZ_BAFE01000061.1"/>
</dbReference>
<dbReference type="GO" id="GO:0000166">
    <property type="term" value="F:nucleotide binding"/>
    <property type="evidence" value="ECO:0007669"/>
    <property type="project" value="InterPro"/>
</dbReference>
<dbReference type="AlphaFoldDB" id="H5USV7"/>
<dbReference type="SUPFAM" id="SSF51735">
    <property type="entry name" value="NAD(P)-binding Rossmann-fold domains"/>
    <property type="match status" value="1"/>
</dbReference>
<dbReference type="Gene3D" id="3.40.50.720">
    <property type="entry name" value="NAD(P)-binding Rossmann-like Domain"/>
    <property type="match status" value="1"/>
</dbReference>
<organism evidence="5 6">
    <name type="scientific">Mobilicoccus pelagius NBRC 104925</name>
    <dbReference type="NCBI Taxonomy" id="1089455"/>
    <lineage>
        <taxon>Bacteria</taxon>
        <taxon>Bacillati</taxon>
        <taxon>Actinomycetota</taxon>
        <taxon>Actinomycetes</taxon>
        <taxon>Micrococcales</taxon>
        <taxon>Dermatophilaceae</taxon>
        <taxon>Mobilicoccus</taxon>
    </lineage>
</organism>
<reference evidence="5 6" key="1">
    <citation type="submission" date="2012-02" db="EMBL/GenBank/DDBJ databases">
        <title>Whole genome shotgun sequence of Mobilicoccus pelagius NBRC 104925.</title>
        <authorList>
            <person name="Yoshida Y."/>
            <person name="Hosoyama A."/>
            <person name="Tsuchikane K."/>
            <person name="Katsumata H."/>
            <person name="Yamazaki S."/>
            <person name="Fujita N."/>
        </authorList>
    </citation>
    <scope>NUCLEOTIDE SEQUENCE [LARGE SCALE GENOMIC DNA]</scope>
    <source>
        <strain evidence="5 6">NBRC 104925</strain>
    </source>
</reference>
<dbReference type="Pfam" id="PF01408">
    <property type="entry name" value="GFO_IDH_MocA"/>
    <property type="match status" value="1"/>
</dbReference>
<protein>
    <submittedName>
        <fullName evidence="5">Putative oxidoreductase</fullName>
    </submittedName>
</protein>
<evidence type="ECO:0000259" key="3">
    <source>
        <dbReference type="Pfam" id="PF01408"/>
    </source>
</evidence>
<gene>
    <name evidence="5" type="ORF">MOPEL_083_00200</name>
</gene>
<dbReference type="Gene3D" id="3.30.360.10">
    <property type="entry name" value="Dihydrodipicolinate Reductase, domain 2"/>
    <property type="match status" value="1"/>
</dbReference>
<evidence type="ECO:0000256" key="1">
    <source>
        <dbReference type="ARBA" id="ARBA00023002"/>
    </source>
</evidence>
<dbReference type="InterPro" id="IPR000683">
    <property type="entry name" value="Gfo/Idh/MocA-like_OxRdtase_N"/>
</dbReference>
<keyword evidence="2" id="KW-0520">NAD</keyword>
<dbReference type="EMBL" id="BAFE01000061">
    <property type="protein sequence ID" value="GAB48815.1"/>
    <property type="molecule type" value="Genomic_DNA"/>
</dbReference>
<dbReference type="Pfam" id="PF22725">
    <property type="entry name" value="GFO_IDH_MocA_C3"/>
    <property type="match status" value="1"/>
</dbReference>
<dbReference type="Proteomes" id="UP000004367">
    <property type="component" value="Unassembled WGS sequence"/>
</dbReference>
<keyword evidence="1" id="KW-0560">Oxidoreductase</keyword>
<comment type="caution">
    <text evidence="5">The sequence shown here is derived from an EMBL/GenBank/DDBJ whole genome shotgun (WGS) entry which is preliminary data.</text>
</comment>
<dbReference type="PANTHER" id="PTHR43818:SF11">
    <property type="entry name" value="BCDNA.GH03377"/>
    <property type="match status" value="1"/>
</dbReference>
<dbReference type="eggNOG" id="COG0673">
    <property type="taxonomic scope" value="Bacteria"/>
</dbReference>
<feature type="domain" description="GFO/IDH/MocA-like oxidoreductase" evidence="4">
    <location>
        <begin position="141"/>
        <end position="287"/>
    </location>
</feature>
<accession>H5USV7</accession>
<proteinExistence type="predicted"/>
<dbReference type="OrthoDB" id="9792085at2"/>
<dbReference type="InterPro" id="IPR055170">
    <property type="entry name" value="GFO_IDH_MocA-like_dom"/>
</dbReference>
<dbReference type="PANTHER" id="PTHR43818">
    <property type="entry name" value="BCDNA.GH03377"/>
    <property type="match status" value="1"/>
</dbReference>
<name>H5USV7_9MICO</name>
<dbReference type="SUPFAM" id="SSF55347">
    <property type="entry name" value="Glyceraldehyde-3-phosphate dehydrogenase-like, C-terminal domain"/>
    <property type="match status" value="1"/>
</dbReference>
<dbReference type="InterPro" id="IPR036291">
    <property type="entry name" value="NAD(P)-bd_dom_sf"/>
</dbReference>
<dbReference type="InterPro" id="IPR050463">
    <property type="entry name" value="Gfo/Idh/MocA_oxidrdct_glycsds"/>
</dbReference>
<dbReference type="STRING" id="1089455.MOPEL_083_00200"/>
<dbReference type="GO" id="GO:0016491">
    <property type="term" value="F:oxidoreductase activity"/>
    <property type="evidence" value="ECO:0007669"/>
    <property type="project" value="UniProtKB-KW"/>
</dbReference>
<feature type="domain" description="Gfo/Idh/MocA-like oxidoreductase N-terminal" evidence="3">
    <location>
        <begin position="5"/>
        <end position="131"/>
    </location>
</feature>
<evidence type="ECO:0000259" key="4">
    <source>
        <dbReference type="Pfam" id="PF22725"/>
    </source>
</evidence>
<evidence type="ECO:0000313" key="5">
    <source>
        <dbReference type="EMBL" id="GAB48815.1"/>
    </source>
</evidence>
<sequence>MTSPISVAVIGAGLAGRSHAAAYLNAGTLWGPDLPPIRRAAIVDSNPDLGRDTARRYGFERHLSSVEELCDDPSIDAVSIVVGNDLHRPFAEALVAAGKHVLCEKPLAGSLEDARAMAELERHTDRVTAIGYTYRRVAAVAAIRARLASGSLGPLSVVDGRYWCDYSCDPEGPLTWRYLGAPGSGALADLGIHLIDLVEHVTGSRIVSVSGGSLVTAVPTRPLPLGTVVGHGRAAVSEERGEVTNEDTASFVARFDDGTAATLSCSRTAFGMPNGLSFALHGTGGSAAFDWHRPAEYIYDGPSGDAPAGRRQVVVGPADPYFAGGYPMQAPGNGAGNAESFAYQARAFLDQVAGIRGEVEPCATFADGLHTLEVVDAVVHSHAAGGDAVDVAA</sequence>
<keyword evidence="6" id="KW-1185">Reference proteome</keyword>